<proteinExistence type="predicted"/>
<feature type="region of interest" description="Disordered" evidence="1">
    <location>
        <begin position="132"/>
        <end position="166"/>
    </location>
</feature>
<accession>A0AAV7IVC3</accession>
<comment type="caution">
    <text evidence="2">The sequence shown here is derived from an EMBL/GenBank/DDBJ whole genome shotgun (WGS) entry which is preliminary data.</text>
</comment>
<feature type="compositionally biased region" description="Acidic residues" evidence="1">
    <location>
        <begin position="135"/>
        <end position="166"/>
    </location>
</feature>
<keyword evidence="3" id="KW-1185">Reference proteome</keyword>
<dbReference type="EMBL" id="JAHXZJ010000374">
    <property type="protein sequence ID" value="KAH0561142.1"/>
    <property type="molecule type" value="Genomic_DNA"/>
</dbReference>
<dbReference type="Proteomes" id="UP000826195">
    <property type="component" value="Unassembled WGS sequence"/>
</dbReference>
<organism evidence="2 3">
    <name type="scientific">Cotesia glomerata</name>
    <name type="common">Lepidopteran parasitic wasp</name>
    <name type="synonym">Apanteles glomeratus</name>
    <dbReference type="NCBI Taxonomy" id="32391"/>
    <lineage>
        <taxon>Eukaryota</taxon>
        <taxon>Metazoa</taxon>
        <taxon>Ecdysozoa</taxon>
        <taxon>Arthropoda</taxon>
        <taxon>Hexapoda</taxon>
        <taxon>Insecta</taxon>
        <taxon>Pterygota</taxon>
        <taxon>Neoptera</taxon>
        <taxon>Endopterygota</taxon>
        <taxon>Hymenoptera</taxon>
        <taxon>Apocrita</taxon>
        <taxon>Ichneumonoidea</taxon>
        <taxon>Braconidae</taxon>
        <taxon>Microgastrinae</taxon>
        <taxon>Cotesia</taxon>
    </lineage>
</organism>
<evidence type="ECO:0000256" key="1">
    <source>
        <dbReference type="SAM" id="MobiDB-lite"/>
    </source>
</evidence>
<reference evidence="2 3" key="1">
    <citation type="journal article" date="2021" name="J. Hered.">
        <title>A chromosome-level genome assembly of the parasitoid wasp, Cotesia glomerata (Hymenoptera: Braconidae).</title>
        <authorList>
            <person name="Pinto B.J."/>
            <person name="Weis J.J."/>
            <person name="Gamble T."/>
            <person name="Ode P.J."/>
            <person name="Paul R."/>
            <person name="Zaspel J.M."/>
        </authorList>
    </citation>
    <scope>NUCLEOTIDE SEQUENCE [LARGE SCALE GENOMIC DNA]</scope>
    <source>
        <strain evidence="2">CgM1</strain>
    </source>
</reference>
<name>A0AAV7IVC3_COTGL</name>
<evidence type="ECO:0000313" key="2">
    <source>
        <dbReference type="EMBL" id="KAH0561142.1"/>
    </source>
</evidence>
<dbReference type="AlphaFoldDB" id="A0AAV7IVC3"/>
<evidence type="ECO:0000313" key="3">
    <source>
        <dbReference type="Proteomes" id="UP000826195"/>
    </source>
</evidence>
<gene>
    <name evidence="2" type="ORF">KQX54_013725</name>
</gene>
<sequence length="166" mass="19560">MANILDNFPMNNPLSFSQPYDYQGVVVENYRIKKLNGRDYFVFSAQKKVDLIHILYGRVRSSTKIEEIIPNRIFTAYHTNIEIGIPFEDMGIDDFSFLSFSIIDFSVIKFYNYYLTSQFDDLDDLEFEYMKTEAENENELEEESENKDLSETEDGSENEDKLENED</sequence>
<protein>
    <submittedName>
        <fullName evidence="2">Uncharacterized protein</fullName>
    </submittedName>
</protein>